<keyword evidence="1" id="KW-0479">Metal-binding</keyword>
<evidence type="ECO:0000256" key="2">
    <source>
        <dbReference type="SAM" id="MobiDB-lite"/>
    </source>
</evidence>
<dbReference type="EMBL" id="CAJNJA010081241">
    <property type="protein sequence ID" value="CAE7929534.1"/>
    <property type="molecule type" value="Genomic_DNA"/>
</dbReference>
<evidence type="ECO:0000259" key="3">
    <source>
        <dbReference type="PROSITE" id="PS50158"/>
    </source>
</evidence>
<reference evidence="4" key="1">
    <citation type="submission" date="2021-02" db="EMBL/GenBank/DDBJ databases">
        <authorList>
            <person name="Dougan E. K."/>
            <person name="Rhodes N."/>
            <person name="Thang M."/>
            <person name="Chan C."/>
        </authorList>
    </citation>
    <scope>NUCLEOTIDE SEQUENCE</scope>
</reference>
<feature type="non-terminal residue" evidence="4">
    <location>
        <position position="1"/>
    </location>
</feature>
<dbReference type="Gene3D" id="4.10.60.10">
    <property type="entry name" value="Zinc finger, CCHC-type"/>
    <property type="match status" value="1"/>
</dbReference>
<gene>
    <name evidence="4" type="primary">GIP</name>
    <name evidence="4" type="ORF">SNEC2469_LOCUS32283</name>
</gene>
<feature type="non-terminal residue" evidence="4">
    <location>
        <position position="323"/>
    </location>
</feature>
<sequence length="323" mass="35746">DTADNEEPETDGRDEENDVFQIVADQIQGQPDYDEEDALDVLETYQDIRRKMQQKKVGRGFRSTNSTWSLSGRVKGRLEQLKQKTKCFTCQQTGHWKRECPRRKGGHTSSSGQASSTKDAMIADGGDDEAKEGEFFIPTDQIDALDVFLVEGNQGDVDIVVAGKDELECADVSAALGDLDRERLLFQNFCENAPDADSLSDAYMAESGGLGVMNEPDVTQKMQVKTHEVMSYLPEDINMGAPVETFTRTPLIDSLLQEVGPQLEIGQHELPAATLDQMSDKEEDAPDGLVHGLSGRTIFNIGKYMKTGRAVSFEIAYQTDKAY</sequence>
<feature type="domain" description="CCHC-type" evidence="3">
    <location>
        <begin position="86"/>
        <end position="102"/>
    </location>
</feature>
<name>A0A813C1Y8_9DINO</name>
<protein>
    <submittedName>
        <fullName evidence="4">GIP protein</fullName>
    </submittedName>
</protein>
<keyword evidence="1" id="KW-0863">Zinc-finger</keyword>
<dbReference type="AlphaFoldDB" id="A0A813C1Y8"/>
<accession>A0A813C1Y8</accession>
<proteinExistence type="predicted"/>
<keyword evidence="5" id="KW-1185">Reference proteome</keyword>
<evidence type="ECO:0000256" key="1">
    <source>
        <dbReference type="PROSITE-ProRule" id="PRU00047"/>
    </source>
</evidence>
<dbReference type="Proteomes" id="UP000601435">
    <property type="component" value="Unassembled WGS sequence"/>
</dbReference>
<dbReference type="SUPFAM" id="SSF57756">
    <property type="entry name" value="Retrovirus zinc finger-like domains"/>
    <property type="match status" value="1"/>
</dbReference>
<evidence type="ECO:0000313" key="5">
    <source>
        <dbReference type="Proteomes" id="UP000601435"/>
    </source>
</evidence>
<organism evidence="4 5">
    <name type="scientific">Symbiodinium necroappetens</name>
    <dbReference type="NCBI Taxonomy" id="1628268"/>
    <lineage>
        <taxon>Eukaryota</taxon>
        <taxon>Sar</taxon>
        <taxon>Alveolata</taxon>
        <taxon>Dinophyceae</taxon>
        <taxon>Suessiales</taxon>
        <taxon>Symbiodiniaceae</taxon>
        <taxon>Symbiodinium</taxon>
    </lineage>
</organism>
<dbReference type="OrthoDB" id="426567at2759"/>
<feature type="compositionally biased region" description="Polar residues" evidence="2">
    <location>
        <begin position="107"/>
        <end position="118"/>
    </location>
</feature>
<dbReference type="InterPro" id="IPR001878">
    <property type="entry name" value="Znf_CCHC"/>
</dbReference>
<comment type="caution">
    <text evidence="4">The sequence shown here is derived from an EMBL/GenBank/DDBJ whole genome shotgun (WGS) entry which is preliminary data.</text>
</comment>
<dbReference type="InterPro" id="IPR036875">
    <property type="entry name" value="Znf_CCHC_sf"/>
</dbReference>
<dbReference type="GO" id="GO:0003676">
    <property type="term" value="F:nucleic acid binding"/>
    <property type="evidence" value="ECO:0007669"/>
    <property type="project" value="InterPro"/>
</dbReference>
<evidence type="ECO:0000313" key="4">
    <source>
        <dbReference type="EMBL" id="CAE7929534.1"/>
    </source>
</evidence>
<dbReference type="GO" id="GO:0008270">
    <property type="term" value="F:zinc ion binding"/>
    <property type="evidence" value="ECO:0007669"/>
    <property type="project" value="UniProtKB-KW"/>
</dbReference>
<feature type="region of interest" description="Disordered" evidence="2">
    <location>
        <begin position="98"/>
        <end position="125"/>
    </location>
</feature>
<keyword evidence="1" id="KW-0862">Zinc</keyword>
<dbReference type="PROSITE" id="PS50158">
    <property type="entry name" value="ZF_CCHC"/>
    <property type="match status" value="1"/>
</dbReference>
<dbReference type="SMART" id="SM00343">
    <property type="entry name" value="ZnF_C2HC"/>
    <property type="match status" value="1"/>
</dbReference>
<dbReference type="Pfam" id="PF00098">
    <property type="entry name" value="zf-CCHC"/>
    <property type="match status" value="1"/>
</dbReference>